<sequence>MGVTSDERVIQAAAAYAVTWSSVTWNGSTNTVSGTLKNETSGSLAMTLVIGIYGEEHRLIHAVTEVTEMQAGETRAVVIPVGEVDAQSVRSVKLMSWDNLTDLRPLSHSVEVNTVSLSPVTEAKLNPYLLFTGKVTRSFSTDTAMKLAADVTQYIDENAKKITSATGELEWKYGQGHVRLNTARSQAVTGKLAAANGVELKDVRITSTNEFGNIAVTSMDGSPIETSRKLLIQAFTENIPYGFRTEASGTDGTRKITALGGGPMNVRNIEATVLLKQMNDISKVYALDSNGRVQRELPVTTVSGGVTVQLPADTMYTLVERNGLQDPYVPAPIVNKPPVYVWWEGESPVSTNFGQFANSDFGAETLPTTRHLLSGGDWLDLGPTQVDEANPPSATYEINVPENGQYSFFVRKFWLHGPFHWRFDGGEWKTLDRNITLLDDTFLRRFIGANWVSMGGVALTPGKHTFEIKLMKETGESVAALDAFLLTKQSFLPSGLVRPGEKLGLAEPGYWAFEPDLEQPGQVTPIDLTYLNEKRAGQSGFIRSEGEKLLLGNGQEARFWGINSGLEVLNLENSDMDYMAGQLAKYGVNAVRLHGELFDENGVITDDTLSRMHYFVHAMKNKGIYTNLSYYFVLWSDMTNAQDYKQPGYEFYDWNKNPFGLLLFDKKQQEVYKKGLRKMLTAPNPYENGTPLAKEPAIANLEIQNEDSFLFWTFADWKYPDKVKQNLYSQFGQWLVARYGSIDAAYDAWGPLQKEWADVPEQTVMQVEEIGPTPWATGEEGDHKRRRDQLRFLVETSRDFYQEMVDFMRDDIGSESMISASNWITADPQKLEALERYSYEPADIIDRHAYFEANHGATNGMVYTVQTGDTFKPEPVVTKPDTNPVKMIHNEGHPSMISEITWTNPTPYTAEGAFFMAAYGAMQGIDVLHWFAMNKPGWSTKIDKWPINTPGIMGQFPAYALMYRRGDIKEAPVVASEKLNMESLYNLKGSSIYESLNVDDFRK</sequence>
<organism evidence="1 2">
    <name type="scientific">Paenibacillus swuensis</name>
    <dbReference type="NCBI Taxonomy" id="1178515"/>
    <lineage>
        <taxon>Bacteria</taxon>
        <taxon>Bacillati</taxon>
        <taxon>Bacillota</taxon>
        <taxon>Bacilli</taxon>
        <taxon>Bacillales</taxon>
        <taxon>Paenibacillaceae</taxon>
        <taxon>Paenibacillus</taxon>
    </lineage>
</organism>
<dbReference type="Proteomes" id="UP000076927">
    <property type="component" value="Chromosome"/>
</dbReference>
<dbReference type="Gene3D" id="3.20.20.80">
    <property type="entry name" value="Glycosidases"/>
    <property type="match status" value="1"/>
</dbReference>
<dbReference type="InterPro" id="IPR017853">
    <property type="entry name" value="GH"/>
</dbReference>
<reference evidence="1 2" key="1">
    <citation type="submission" date="2015-01" db="EMBL/GenBank/DDBJ databases">
        <title>Paenibacillus swuensis/DY6/whole genome sequencing.</title>
        <authorList>
            <person name="Kim M.K."/>
            <person name="Srinivasan S."/>
            <person name="Lee J.-J."/>
        </authorList>
    </citation>
    <scope>NUCLEOTIDE SEQUENCE [LARGE SCALE GENOMIC DNA]</scope>
    <source>
        <strain evidence="1 2">DY6</strain>
    </source>
</reference>
<dbReference type="KEGG" id="pswu:SY83_20260"/>
<protein>
    <recommendedName>
        <fullName evidence="3">Glycoside hydrolase family 42 N-terminal domain-containing protein</fullName>
    </recommendedName>
</protein>
<dbReference type="SUPFAM" id="SSF51445">
    <property type="entry name" value="(Trans)glycosidases"/>
    <property type="match status" value="1"/>
</dbReference>
<dbReference type="PATRIC" id="fig|1178515.4.peg.4098"/>
<gene>
    <name evidence="1" type="ORF">SY83_20260</name>
</gene>
<evidence type="ECO:0000313" key="1">
    <source>
        <dbReference type="EMBL" id="ANE48238.1"/>
    </source>
</evidence>
<dbReference type="STRING" id="1178515.SY83_20260"/>
<proteinExistence type="predicted"/>
<evidence type="ECO:0008006" key="3">
    <source>
        <dbReference type="Google" id="ProtNLM"/>
    </source>
</evidence>
<name>A0A172TMI0_9BACL</name>
<dbReference type="EMBL" id="CP011388">
    <property type="protein sequence ID" value="ANE48238.1"/>
    <property type="molecule type" value="Genomic_DNA"/>
</dbReference>
<evidence type="ECO:0000313" key="2">
    <source>
        <dbReference type="Proteomes" id="UP000076927"/>
    </source>
</evidence>
<dbReference type="AlphaFoldDB" id="A0A172TMI0"/>
<keyword evidence="2" id="KW-1185">Reference proteome</keyword>
<accession>A0A172TMI0</accession>